<gene>
    <name evidence="4" type="ORF">F7O44_06105</name>
</gene>
<dbReference type="RefSeq" id="WP_162449194.1">
    <property type="nucleotide sequence ID" value="NZ_WLZY01000001.1"/>
</dbReference>
<comment type="similarity">
    <text evidence="3">Belongs to the DegT/DnrJ/EryC1 family.</text>
</comment>
<dbReference type="GO" id="GO:0030170">
    <property type="term" value="F:pyridoxal phosphate binding"/>
    <property type="evidence" value="ECO:0007669"/>
    <property type="project" value="TreeGrafter"/>
</dbReference>
<dbReference type="Gene3D" id="3.40.640.10">
    <property type="entry name" value="Type I PLP-dependent aspartate aminotransferase-like (Major domain)"/>
    <property type="match status" value="1"/>
</dbReference>
<dbReference type="InterPro" id="IPR015422">
    <property type="entry name" value="PyrdxlP-dep_Trfase_small"/>
</dbReference>
<keyword evidence="5" id="KW-1185">Reference proteome</keyword>
<dbReference type="GO" id="GO:0000271">
    <property type="term" value="P:polysaccharide biosynthetic process"/>
    <property type="evidence" value="ECO:0007669"/>
    <property type="project" value="TreeGrafter"/>
</dbReference>
<dbReference type="GO" id="GO:0008483">
    <property type="term" value="F:transaminase activity"/>
    <property type="evidence" value="ECO:0007669"/>
    <property type="project" value="UniProtKB-KW"/>
</dbReference>
<keyword evidence="4" id="KW-0032">Aminotransferase</keyword>
<keyword evidence="2 3" id="KW-0663">Pyridoxal phosphate</keyword>
<comment type="caution">
    <text evidence="4">The sequence shown here is derived from an EMBL/GenBank/DDBJ whole genome shotgun (WGS) entry which is preliminary data.</text>
</comment>
<organism evidence="4 5">
    <name type="scientific">Phytoactinopolyspora mesophila</name>
    <dbReference type="NCBI Taxonomy" id="2650750"/>
    <lineage>
        <taxon>Bacteria</taxon>
        <taxon>Bacillati</taxon>
        <taxon>Actinomycetota</taxon>
        <taxon>Actinomycetes</taxon>
        <taxon>Jiangellales</taxon>
        <taxon>Jiangellaceae</taxon>
        <taxon>Phytoactinopolyspora</taxon>
    </lineage>
</organism>
<evidence type="ECO:0000256" key="1">
    <source>
        <dbReference type="PIRSR" id="PIRSR000390-1"/>
    </source>
</evidence>
<dbReference type="InterPro" id="IPR015424">
    <property type="entry name" value="PyrdxlP-dep_Trfase"/>
</dbReference>
<dbReference type="PANTHER" id="PTHR30244">
    <property type="entry name" value="TRANSAMINASE"/>
    <property type="match status" value="1"/>
</dbReference>
<evidence type="ECO:0000256" key="2">
    <source>
        <dbReference type="PIRSR" id="PIRSR000390-2"/>
    </source>
</evidence>
<dbReference type="PANTHER" id="PTHR30244:SF30">
    <property type="entry name" value="BLR5990 PROTEIN"/>
    <property type="match status" value="1"/>
</dbReference>
<keyword evidence="4" id="KW-0808">Transferase</keyword>
<dbReference type="Gene3D" id="3.90.1150.10">
    <property type="entry name" value="Aspartate Aminotransferase, domain 1"/>
    <property type="match status" value="1"/>
</dbReference>
<dbReference type="Proteomes" id="UP000460435">
    <property type="component" value="Unassembled WGS sequence"/>
</dbReference>
<accession>A0A7K3M020</accession>
<dbReference type="PIRSF" id="PIRSF000390">
    <property type="entry name" value="PLP_StrS"/>
    <property type="match status" value="1"/>
</dbReference>
<dbReference type="EMBL" id="WLZY01000001">
    <property type="protein sequence ID" value="NDL56641.1"/>
    <property type="molecule type" value="Genomic_DNA"/>
</dbReference>
<dbReference type="AlphaFoldDB" id="A0A7K3M020"/>
<dbReference type="InterPro" id="IPR000653">
    <property type="entry name" value="DegT/StrS_aminotransferase"/>
</dbReference>
<sequence length="384" mass="41402">MIPLAEPTLSGNEGRYLQECIDSGYVSSVGPFVERFERGFAAVVGSRHAIACASGTAALHVALRLAGAHVGRMVAVSDFTFIASANAVAYTGADLLLVDSEPRTWNMNTELLRDEVVRRAHHGRPIPDIIEVVHVLGHPVDMEPLLELRDSYWIEIVEDAAESLGASWTAGELAGSQVGTAGKLGCFSFNGNKLITSGGGGMITTDDDAMAAEARHLINQAKMAGPGYIHDTVGYNYRLSNLAAAIGTAQVECLAERLRAKWAIAARYAEALRWLPLTLAPHAEWAHPSYWLYSVLIDDAGIDPDGVVEAARSDGVQLRRLWPPLHRQRPYRRVDRIGGEIADDIYRRGVSLPSSAHLSEGDQKAVTASLAAHIGSSRGHRDTA</sequence>
<evidence type="ECO:0000313" key="5">
    <source>
        <dbReference type="Proteomes" id="UP000460435"/>
    </source>
</evidence>
<evidence type="ECO:0000313" key="4">
    <source>
        <dbReference type="EMBL" id="NDL56641.1"/>
    </source>
</evidence>
<protein>
    <submittedName>
        <fullName evidence="4">DegT/DnrJ/EryC1/StrS aminotransferase</fullName>
    </submittedName>
</protein>
<feature type="modified residue" description="N6-(pyridoxal phosphate)lysine" evidence="2">
    <location>
        <position position="193"/>
    </location>
</feature>
<name>A0A7K3M020_9ACTN</name>
<proteinExistence type="inferred from homology"/>
<feature type="active site" description="Proton acceptor" evidence="1">
    <location>
        <position position="193"/>
    </location>
</feature>
<dbReference type="SUPFAM" id="SSF53383">
    <property type="entry name" value="PLP-dependent transferases"/>
    <property type="match status" value="1"/>
</dbReference>
<dbReference type="CDD" id="cd00616">
    <property type="entry name" value="AHBA_syn"/>
    <property type="match status" value="1"/>
</dbReference>
<evidence type="ECO:0000256" key="3">
    <source>
        <dbReference type="RuleBase" id="RU004508"/>
    </source>
</evidence>
<dbReference type="Pfam" id="PF01041">
    <property type="entry name" value="DegT_DnrJ_EryC1"/>
    <property type="match status" value="1"/>
</dbReference>
<dbReference type="InterPro" id="IPR015421">
    <property type="entry name" value="PyrdxlP-dep_Trfase_major"/>
</dbReference>
<reference evidence="4 5" key="1">
    <citation type="submission" date="2019-11" db="EMBL/GenBank/DDBJ databases">
        <authorList>
            <person name="Li X.-J."/>
            <person name="Feng X.-M."/>
        </authorList>
    </citation>
    <scope>NUCLEOTIDE SEQUENCE [LARGE SCALE GENOMIC DNA]</scope>
    <source>
        <strain evidence="4 5">XMNu-373</strain>
    </source>
</reference>